<keyword evidence="3 9" id="KW-1003">Cell membrane</keyword>
<gene>
    <name evidence="9 11" type="primary">ubiB</name>
    <name evidence="11" type="ORF">ERCICURT3053_588</name>
</gene>
<name>A0A451D0H5_9GAMM</name>
<dbReference type="AlphaFoldDB" id="A0A451D0H5"/>
<dbReference type="RefSeq" id="WP_157992219.1">
    <property type="nucleotide sequence ID" value="NZ_LR217698.1"/>
</dbReference>
<comment type="similarity">
    <text evidence="2">Belongs to the protein kinase superfamily. ADCK protein kinase family.</text>
</comment>
<feature type="binding site" evidence="9">
    <location>
        <begin position="129"/>
        <end position="137"/>
    </location>
    <ligand>
        <name>ATP</name>
        <dbReference type="ChEBI" id="CHEBI:30616"/>
    </ligand>
</feature>
<protein>
    <recommendedName>
        <fullName evidence="9">Probable protein kinase UbiB</fullName>
        <ecNumber evidence="9">2.7.-.-</ecNumber>
    </recommendedName>
    <alternativeName>
        <fullName evidence="9">Ubiquinone biosynthesis protein UbiB</fullName>
    </alternativeName>
</protein>
<reference evidence="11 12" key="1">
    <citation type="submission" date="2019-02" db="EMBL/GenBank/DDBJ databases">
        <authorList>
            <person name="Manzano-Marin A."/>
            <person name="Manzano-Marin A."/>
        </authorList>
    </citation>
    <scope>NUCLEOTIDE SEQUENCE [LARGE SCALE GENOMIC DNA]</scope>
    <source>
        <strain evidence="11 12">ErCicurtihirsuta</strain>
    </source>
</reference>
<dbReference type="HAMAP" id="MF_00414">
    <property type="entry name" value="UbiB"/>
    <property type="match status" value="1"/>
</dbReference>
<evidence type="ECO:0000256" key="5">
    <source>
        <dbReference type="ARBA" id="ARBA00022688"/>
    </source>
</evidence>
<dbReference type="InterPro" id="IPR004147">
    <property type="entry name" value="ABC1_dom"/>
</dbReference>
<keyword evidence="9" id="KW-0547">Nucleotide-binding</keyword>
<dbReference type="PANTHER" id="PTHR10566:SF113">
    <property type="entry name" value="PROTEIN ACTIVITY OF BC1 COMPLEX KINASE 7, CHLOROPLASTIC"/>
    <property type="match status" value="1"/>
</dbReference>
<comment type="function">
    <text evidence="9">Is probably a protein kinase regulator of UbiI activity which is involved in aerobic coenzyme Q (ubiquinone) biosynthesis.</text>
</comment>
<evidence type="ECO:0000259" key="10">
    <source>
        <dbReference type="Pfam" id="PF03109"/>
    </source>
</evidence>
<feature type="active site" description="Proton acceptor" evidence="9">
    <location>
        <position position="287"/>
    </location>
</feature>
<dbReference type="GO" id="GO:0005886">
    <property type="term" value="C:plasma membrane"/>
    <property type="evidence" value="ECO:0007669"/>
    <property type="project" value="UniProtKB-SubCell"/>
</dbReference>
<evidence type="ECO:0000256" key="1">
    <source>
        <dbReference type="ARBA" id="ARBA00005020"/>
    </source>
</evidence>
<dbReference type="InterPro" id="IPR011009">
    <property type="entry name" value="Kinase-like_dom_sf"/>
</dbReference>
<feature type="domain" description="ABC1 atypical kinase-like" evidence="10">
    <location>
        <begin position="93"/>
        <end position="342"/>
    </location>
</feature>
<organism evidence="11 12">
    <name type="scientific">Candidatus Erwinia haradaeae</name>
    <dbReference type="NCBI Taxonomy" id="1922217"/>
    <lineage>
        <taxon>Bacteria</taxon>
        <taxon>Pseudomonadati</taxon>
        <taxon>Pseudomonadota</taxon>
        <taxon>Gammaproteobacteria</taxon>
        <taxon>Enterobacterales</taxon>
        <taxon>Erwiniaceae</taxon>
        <taxon>Erwinia</taxon>
    </lineage>
</organism>
<dbReference type="SUPFAM" id="SSF56112">
    <property type="entry name" value="Protein kinase-like (PK-like)"/>
    <property type="match status" value="1"/>
</dbReference>
<dbReference type="PANTHER" id="PTHR10566">
    <property type="entry name" value="CHAPERONE-ACTIVITY OF BC1 COMPLEX CABC1 -RELATED"/>
    <property type="match status" value="1"/>
</dbReference>
<dbReference type="InterPro" id="IPR050154">
    <property type="entry name" value="UbiB_kinase"/>
</dbReference>
<evidence type="ECO:0000256" key="3">
    <source>
        <dbReference type="ARBA" id="ARBA00022475"/>
    </source>
</evidence>
<dbReference type="EMBL" id="LR217698">
    <property type="protein sequence ID" value="VFP78936.1"/>
    <property type="molecule type" value="Genomic_DNA"/>
</dbReference>
<keyword evidence="9 11" id="KW-0418">Kinase</keyword>
<evidence type="ECO:0000256" key="9">
    <source>
        <dbReference type="HAMAP-Rule" id="MF_00414"/>
    </source>
</evidence>
<keyword evidence="9 11" id="KW-0808">Transferase</keyword>
<evidence type="ECO:0000256" key="8">
    <source>
        <dbReference type="ARBA" id="ARBA00023136"/>
    </source>
</evidence>
<dbReference type="UniPathway" id="UPA00232"/>
<dbReference type="Pfam" id="PF03109">
    <property type="entry name" value="ABC1"/>
    <property type="match status" value="1"/>
</dbReference>
<keyword evidence="5 9" id="KW-0831">Ubiquinone biosynthesis</keyword>
<dbReference type="GO" id="GO:0005524">
    <property type="term" value="F:ATP binding"/>
    <property type="evidence" value="ECO:0007669"/>
    <property type="project" value="UniProtKB-KW"/>
</dbReference>
<keyword evidence="8 9" id="KW-0472">Membrane</keyword>
<dbReference type="GO" id="GO:0010795">
    <property type="term" value="P:regulation of ubiquinone biosynthetic process"/>
    <property type="evidence" value="ECO:0007669"/>
    <property type="project" value="UniProtKB-UniRule"/>
</dbReference>
<feature type="binding site" evidence="9">
    <location>
        <position position="152"/>
    </location>
    <ligand>
        <name>ATP</name>
        <dbReference type="ChEBI" id="CHEBI:30616"/>
    </ligand>
</feature>
<dbReference type="InterPro" id="IPR010232">
    <property type="entry name" value="UbiB"/>
</dbReference>
<accession>A0A451D0H5</accession>
<feature type="transmembrane region" description="Helical" evidence="9">
    <location>
        <begin position="524"/>
        <end position="543"/>
    </location>
</feature>
<dbReference type="EC" id="2.7.-.-" evidence="9"/>
<dbReference type="GO" id="GO:0006744">
    <property type="term" value="P:ubiquinone biosynthetic process"/>
    <property type="evidence" value="ECO:0007669"/>
    <property type="project" value="UniProtKB-UniPathway"/>
</dbReference>
<evidence type="ECO:0000256" key="6">
    <source>
        <dbReference type="ARBA" id="ARBA00022692"/>
    </source>
</evidence>
<comment type="similarity">
    <text evidence="9">Belongs to the ABC1 family. UbiB subfamily.</text>
</comment>
<comment type="caution">
    <text evidence="9">Lacks conserved residue(s) required for the propagation of feature annotation.</text>
</comment>
<keyword evidence="7 9" id="KW-1133">Transmembrane helix</keyword>
<keyword evidence="4" id="KW-0997">Cell inner membrane</keyword>
<proteinExistence type="inferred from homology"/>
<dbReference type="OrthoDB" id="9795390at2"/>
<evidence type="ECO:0000313" key="11">
    <source>
        <dbReference type="EMBL" id="VFP78936.1"/>
    </source>
</evidence>
<keyword evidence="6 9" id="KW-0812">Transmembrane</keyword>
<comment type="subcellular location">
    <subcellularLocation>
        <location evidence="9">Cell membrane</location>
        <topology evidence="9">Multi-pass membrane protein</topology>
    </subcellularLocation>
</comment>
<dbReference type="Proteomes" id="UP000294364">
    <property type="component" value="Chromosome"/>
</dbReference>
<evidence type="ECO:0000256" key="4">
    <source>
        <dbReference type="ARBA" id="ARBA00022519"/>
    </source>
</evidence>
<sequence>MTYGEFRRLCLIVRIFFHYNLDELIPLEFVSRVLRLYRRCLFWIPNEYLNQPQGVRLRLALEQLGPIWIKFGQMLSTRHDLLPIHISEELTLLQDSVTPFDGLKAQHLIESALNAPIHTQFNNFNITPLASASIAQVHTATLKNNGCEVIIKIIRPEILSLIQSDLKLIYRLALWIPHFIPSFRSLHLIEVVHNYEKTLLNELNLLREADNAMRMRRNFYHSQILYVPKIYRELCTKNILVMERIYGIPISNIVMLIQYGVNLNLLAERGVHIFFTQVFRDSFFHADMHPGNIFVNYMHPDNPQYIGIDYGIVGTLQKEDKRYLAENFLAFLNRDYRKVATLHIDSGWVPPGTDIEDFEFAIRSICEPIFKKPLIEISFAHLLISLFNITRSFHMEIQPQLVLLQKTLLYVEGLGRQLDPNLDLWKTAKPFLEDWIQNQIGIPAILQTLKNKIPIWASKLPELPDLFYEHLKQNKNIQNRIDRLASNLYYEQNKQKKSYCWFSLSPILLLSNIMLLILSSEWTTLSIGLIISGWITWLIGWWIRIRPPRVPNKPDS</sequence>
<comment type="pathway">
    <text evidence="1 9">Cofactor biosynthesis; ubiquinone biosynthesis [regulation].</text>
</comment>
<dbReference type="NCBIfam" id="TIGR01982">
    <property type="entry name" value="UbiB"/>
    <property type="match status" value="1"/>
</dbReference>
<keyword evidence="9" id="KW-0067">ATP-binding</keyword>
<evidence type="ECO:0000256" key="7">
    <source>
        <dbReference type="ARBA" id="ARBA00022989"/>
    </source>
</evidence>
<dbReference type="GO" id="GO:0004672">
    <property type="term" value="F:protein kinase activity"/>
    <property type="evidence" value="ECO:0007669"/>
    <property type="project" value="UniProtKB-UniRule"/>
</dbReference>
<feature type="transmembrane region" description="Helical" evidence="9">
    <location>
        <begin position="499"/>
        <end position="518"/>
    </location>
</feature>
<evidence type="ECO:0000256" key="2">
    <source>
        <dbReference type="ARBA" id="ARBA00009670"/>
    </source>
</evidence>
<evidence type="ECO:0000313" key="12">
    <source>
        <dbReference type="Proteomes" id="UP000294364"/>
    </source>
</evidence>
<dbReference type="NCBIfam" id="NF003404">
    <property type="entry name" value="PRK04750.1"/>
    <property type="match status" value="1"/>
</dbReference>